<dbReference type="STRING" id="519424.AZF04_19710"/>
<dbReference type="PANTHER" id="PTHR46558">
    <property type="entry name" value="TRACRIPTIONAL REGULATORY PROTEIN-RELATED-RELATED"/>
    <property type="match status" value="1"/>
</dbReference>
<dbReference type="RefSeq" id="WP_061948979.1">
    <property type="nucleotide sequence ID" value="NZ_LTAO01000020.1"/>
</dbReference>
<keyword evidence="2" id="KW-1133">Transmembrane helix</keyword>
<evidence type="ECO:0000259" key="3">
    <source>
        <dbReference type="PROSITE" id="PS50943"/>
    </source>
</evidence>
<evidence type="ECO:0000256" key="2">
    <source>
        <dbReference type="SAM" id="Phobius"/>
    </source>
</evidence>
<sequence>MSIEMRIRQLRKEKGLSQEELAEEVGVSRQAVSKWESNQSTPDLLRIIKLSEYFNVTTDYLLKGTEASNQKDEPLNIGKILLIGSTFLLLVGLFTTIAGWYDKQTANAILGGVIIQMVGGSAYFMAIYVFKSTAPYLLKWFNFLLSSFIPLAMVVSYGVSQFVTPYPVDIYTGLPFTFTYLIIGLISFIIIKKRKKV</sequence>
<dbReference type="InterPro" id="IPR001387">
    <property type="entry name" value="Cro/C1-type_HTH"/>
</dbReference>
<dbReference type="Pfam" id="PF01381">
    <property type="entry name" value="HTH_3"/>
    <property type="match status" value="1"/>
</dbReference>
<dbReference type="SMART" id="SM00530">
    <property type="entry name" value="HTH_XRE"/>
    <property type="match status" value="1"/>
</dbReference>
<dbReference type="AlphaFoldDB" id="A0A161Q353"/>
<feature type="transmembrane region" description="Helical" evidence="2">
    <location>
        <begin position="80"/>
        <end position="101"/>
    </location>
</feature>
<comment type="caution">
    <text evidence="4">The sequence shown here is derived from an EMBL/GenBank/DDBJ whole genome shotgun (WGS) entry which is preliminary data.</text>
</comment>
<feature type="transmembrane region" description="Helical" evidence="2">
    <location>
        <begin position="107"/>
        <end position="130"/>
    </location>
</feature>
<organism evidence="4 5">
    <name type="scientific">Alkalihalobacillus trypoxylicola</name>
    <dbReference type="NCBI Taxonomy" id="519424"/>
    <lineage>
        <taxon>Bacteria</taxon>
        <taxon>Bacillati</taxon>
        <taxon>Bacillota</taxon>
        <taxon>Bacilli</taxon>
        <taxon>Bacillales</taxon>
        <taxon>Bacillaceae</taxon>
        <taxon>Alkalihalobacillus</taxon>
    </lineage>
</organism>
<evidence type="ECO:0000313" key="5">
    <source>
        <dbReference type="Proteomes" id="UP000075806"/>
    </source>
</evidence>
<dbReference type="OrthoDB" id="9812495at2"/>
<dbReference type="CDD" id="cd00093">
    <property type="entry name" value="HTH_XRE"/>
    <property type="match status" value="1"/>
</dbReference>
<dbReference type="EMBL" id="LTAO01000020">
    <property type="protein sequence ID" value="KYG30398.1"/>
    <property type="molecule type" value="Genomic_DNA"/>
</dbReference>
<evidence type="ECO:0000313" key="4">
    <source>
        <dbReference type="EMBL" id="KYG30398.1"/>
    </source>
</evidence>
<keyword evidence="5" id="KW-1185">Reference proteome</keyword>
<dbReference type="Gene3D" id="1.10.260.40">
    <property type="entry name" value="lambda repressor-like DNA-binding domains"/>
    <property type="match status" value="1"/>
</dbReference>
<proteinExistence type="predicted"/>
<name>A0A161Q353_9BACI</name>
<dbReference type="PROSITE" id="PS50943">
    <property type="entry name" value="HTH_CROC1"/>
    <property type="match status" value="1"/>
</dbReference>
<keyword evidence="1" id="KW-0238">DNA-binding</keyword>
<dbReference type="PANTHER" id="PTHR46558:SF13">
    <property type="entry name" value="HTH-TYPE TRANSCRIPTIONAL REGULATOR IMMR"/>
    <property type="match status" value="1"/>
</dbReference>
<dbReference type="Proteomes" id="UP000075806">
    <property type="component" value="Unassembled WGS sequence"/>
</dbReference>
<feature type="transmembrane region" description="Helical" evidence="2">
    <location>
        <begin position="170"/>
        <end position="191"/>
    </location>
</feature>
<feature type="domain" description="HTH cro/C1-type" evidence="3">
    <location>
        <begin position="7"/>
        <end position="61"/>
    </location>
</feature>
<accession>A0A161Q353</accession>
<dbReference type="GO" id="GO:0003677">
    <property type="term" value="F:DNA binding"/>
    <property type="evidence" value="ECO:0007669"/>
    <property type="project" value="UniProtKB-KW"/>
</dbReference>
<keyword evidence="2" id="KW-0812">Transmembrane</keyword>
<gene>
    <name evidence="4" type="ORF">AZF04_19710</name>
</gene>
<feature type="transmembrane region" description="Helical" evidence="2">
    <location>
        <begin position="137"/>
        <end position="158"/>
    </location>
</feature>
<dbReference type="InterPro" id="IPR010982">
    <property type="entry name" value="Lambda_DNA-bd_dom_sf"/>
</dbReference>
<keyword evidence="2" id="KW-0472">Membrane</keyword>
<reference evidence="4" key="1">
    <citation type="submission" date="2016-02" db="EMBL/GenBank/DDBJ databases">
        <title>Genome sequence of Bacillus trypoxylicola KCTC 13244(T).</title>
        <authorList>
            <person name="Jeong H."/>
            <person name="Park S.-H."/>
            <person name="Choi S.-K."/>
        </authorList>
    </citation>
    <scope>NUCLEOTIDE SEQUENCE [LARGE SCALE GENOMIC DNA]</scope>
    <source>
        <strain evidence="4">KCTC 13244</strain>
    </source>
</reference>
<dbReference type="SUPFAM" id="SSF47413">
    <property type="entry name" value="lambda repressor-like DNA-binding domains"/>
    <property type="match status" value="1"/>
</dbReference>
<protein>
    <recommendedName>
        <fullName evidence="3">HTH cro/C1-type domain-containing protein</fullName>
    </recommendedName>
</protein>
<evidence type="ECO:0000256" key="1">
    <source>
        <dbReference type="ARBA" id="ARBA00023125"/>
    </source>
</evidence>